<dbReference type="OrthoDB" id="5771095at2"/>
<dbReference type="RefSeq" id="WP_066979331.1">
    <property type="nucleotide sequence ID" value="NZ_LUUI01000079.1"/>
</dbReference>
<name>A0A177NLU1_9GAMM</name>
<organism evidence="3 4">
    <name type="scientific">Methylomonas lenta</name>
    <dbReference type="NCBI Taxonomy" id="980561"/>
    <lineage>
        <taxon>Bacteria</taxon>
        <taxon>Pseudomonadati</taxon>
        <taxon>Pseudomonadota</taxon>
        <taxon>Gammaproteobacteria</taxon>
        <taxon>Methylococcales</taxon>
        <taxon>Methylococcaceae</taxon>
        <taxon>Methylomonas</taxon>
    </lineage>
</organism>
<dbReference type="Gene3D" id="1.10.287.110">
    <property type="entry name" value="DnaJ domain"/>
    <property type="match status" value="1"/>
</dbReference>
<dbReference type="EMBL" id="LUUI01000079">
    <property type="protein sequence ID" value="OAI18363.1"/>
    <property type="molecule type" value="Genomic_DNA"/>
</dbReference>
<evidence type="ECO:0000259" key="2">
    <source>
        <dbReference type="PROSITE" id="PS50076"/>
    </source>
</evidence>
<dbReference type="PRINTS" id="PR00625">
    <property type="entry name" value="JDOMAIN"/>
</dbReference>
<protein>
    <submittedName>
        <fullName evidence="3">Molecular chaperone DnaJ</fullName>
    </submittedName>
</protein>
<dbReference type="SMART" id="SM00271">
    <property type="entry name" value="DnaJ"/>
    <property type="match status" value="1"/>
</dbReference>
<proteinExistence type="predicted"/>
<sequence>MTSPYQTLGVSEQATDADIKQAYLQRVKESPPDRDQQRFQLIQQAFETIKDQDSRLRYGLFQLPEADFDVLLDQAFRQTSAFKPLSADQFCQLLKAVPVEKVLESILASKSS</sequence>
<accession>A0A177NLU1</accession>
<keyword evidence="1" id="KW-0143">Chaperone</keyword>
<comment type="caution">
    <text evidence="3">The sequence shown here is derived from an EMBL/GenBank/DDBJ whole genome shotgun (WGS) entry which is preliminary data.</text>
</comment>
<dbReference type="CDD" id="cd06257">
    <property type="entry name" value="DnaJ"/>
    <property type="match status" value="1"/>
</dbReference>
<dbReference type="InterPro" id="IPR036869">
    <property type="entry name" value="J_dom_sf"/>
</dbReference>
<reference evidence="3 4" key="1">
    <citation type="submission" date="2016-03" db="EMBL/GenBank/DDBJ databases">
        <authorList>
            <person name="Ploux O."/>
        </authorList>
    </citation>
    <scope>NUCLEOTIDE SEQUENCE [LARGE SCALE GENOMIC DNA]</scope>
    <source>
        <strain evidence="3 4">R-45370</strain>
    </source>
</reference>
<dbReference type="STRING" id="980561.A1359_05060"/>
<keyword evidence="4" id="KW-1185">Reference proteome</keyword>
<evidence type="ECO:0000256" key="1">
    <source>
        <dbReference type="ARBA" id="ARBA00023186"/>
    </source>
</evidence>
<evidence type="ECO:0000313" key="4">
    <source>
        <dbReference type="Proteomes" id="UP000078476"/>
    </source>
</evidence>
<dbReference type="Proteomes" id="UP000078476">
    <property type="component" value="Unassembled WGS sequence"/>
</dbReference>
<dbReference type="Pfam" id="PF00226">
    <property type="entry name" value="DnaJ"/>
    <property type="match status" value="1"/>
</dbReference>
<dbReference type="InterPro" id="IPR001623">
    <property type="entry name" value="DnaJ_domain"/>
</dbReference>
<dbReference type="PROSITE" id="PS50076">
    <property type="entry name" value="DNAJ_2"/>
    <property type="match status" value="1"/>
</dbReference>
<dbReference type="SUPFAM" id="SSF46565">
    <property type="entry name" value="Chaperone J-domain"/>
    <property type="match status" value="1"/>
</dbReference>
<dbReference type="AlphaFoldDB" id="A0A177NLU1"/>
<feature type="domain" description="J" evidence="2">
    <location>
        <begin position="3"/>
        <end position="62"/>
    </location>
</feature>
<gene>
    <name evidence="3" type="ORF">A1359_05060</name>
</gene>
<evidence type="ECO:0000313" key="3">
    <source>
        <dbReference type="EMBL" id="OAI18363.1"/>
    </source>
</evidence>